<dbReference type="EMBL" id="KL669206">
    <property type="protein sequence ID" value="KFW75479.1"/>
    <property type="molecule type" value="Genomic_DNA"/>
</dbReference>
<evidence type="ECO:0000256" key="1">
    <source>
        <dbReference type="SAM" id="MobiDB-lite"/>
    </source>
</evidence>
<feature type="non-terminal residue" evidence="2">
    <location>
        <position position="1"/>
    </location>
</feature>
<organism evidence="2 3">
    <name type="scientific">Manacus vitellinus</name>
    <name type="common">golden-collared manakin</name>
    <dbReference type="NCBI Taxonomy" id="328815"/>
    <lineage>
        <taxon>Eukaryota</taxon>
        <taxon>Metazoa</taxon>
        <taxon>Chordata</taxon>
        <taxon>Craniata</taxon>
        <taxon>Vertebrata</taxon>
        <taxon>Euteleostomi</taxon>
        <taxon>Archelosauria</taxon>
        <taxon>Archosauria</taxon>
        <taxon>Dinosauria</taxon>
        <taxon>Saurischia</taxon>
        <taxon>Theropoda</taxon>
        <taxon>Coelurosauria</taxon>
        <taxon>Aves</taxon>
        <taxon>Neognathae</taxon>
        <taxon>Neoaves</taxon>
        <taxon>Telluraves</taxon>
        <taxon>Australaves</taxon>
        <taxon>Passeriformes</taxon>
        <taxon>Pipridae</taxon>
        <taxon>Manacus</taxon>
    </lineage>
</organism>
<dbReference type="AlphaFoldDB" id="A0A093RXJ4"/>
<accession>A0A093RXJ4</accession>
<sequence length="57" mass="5893">RNAQPPGPASGRASPRHDDAQPSRAEGERGAPRDEHLEAVTEPGGRHSERGQGTGAA</sequence>
<feature type="non-terminal residue" evidence="2">
    <location>
        <position position="57"/>
    </location>
</feature>
<proteinExistence type="predicted"/>
<keyword evidence="3" id="KW-1185">Reference proteome</keyword>
<reference evidence="2 3" key="1">
    <citation type="submission" date="2014-06" db="EMBL/GenBank/DDBJ databases">
        <title>Genome evolution of avian class.</title>
        <authorList>
            <person name="Zhang G."/>
            <person name="Li C."/>
        </authorList>
    </citation>
    <scope>NUCLEOTIDE SEQUENCE [LARGE SCALE GENOMIC DNA]</scope>
    <source>
        <strain evidence="2">BGI_N305</strain>
    </source>
</reference>
<protein>
    <submittedName>
        <fullName evidence="2">Uncharacterized protein</fullName>
    </submittedName>
</protein>
<gene>
    <name evidence="2" type="ORF">N305_08938</name>
</gene>
<evidence type="ECO:0000313" key="3">
    <source>
        <dbReference type="Proteomes" id="UP000053258"/>
    </source>
</evidence>
<evidence type="ECO:0000313" key="2">
    <source>
        <dbReference type="EMBL" id="KFW75479.1"/>
    </source>
</evidence>
<dbReference type="Proteomes" id="UP000053258">
    <property type="component" value="Unassembled WGS sequence"/>
</dbReference>
<name>A0A093RXJ4_9PASS</name>
<feature type="region of interest" description="Disordered" evidence="1">
    <location>
        <begin position="1"/>
        <end position="57"/>
    </location>
</feature>
<feature type="compositionally biased region" description="Basic and acidic residues" evidence="1">
    <location>
        <begin position="15"/>
        <end position="50"/>
    </location>
</feature>